<accession>A0A0A0KYY8</accession>
<evidence type="ECO:0000313" key="2">
    <source>
        <dbReference type="Proteomes" id="UP000029981"/>
    </source>
</evidence>
<name>A0A0A0KYY8_CUCSA</name>
<dbReference type="Proteomes" id="UP000029981">
    <property type="component" value="Chromosome 4"/>
</dbReference>
<protein>
    <submittedName>
        <fullName evidence="1">Uncharacterized protein</fullName>
    </submittedName>
</protein>
<gene>
    <name evidence="1" type="ORF">Csa_4G256930</name>
</gene>
<reference evidence="1 2" key="2">
    <citation type="journal article" date="2009" name="PLoS ONE">
        <title>An integrated genetic and cytogenetic map of the cucumber genome.</title>
        <authorList>
            <person name="Ren Y."/>
            <person name="Zhang Z."/>
            <person name="Liu J."/>
            <person name="Staub J.E."/>
            <person name="Han Y."/>
            <person name="Cheng Z."/>
            <person name="Li X."/>
            <person name="Lu J."/>
            <person name="Miao H."/>
            <person name="Kang H."/>
            <person name="Xie B."/>
            <person name="Gu X."/>
            <person name="Wang X."/>
            <person name="Du Y."/>
            <person name="Jin W."/>
            <person name="Huang S."/>
        </authorList>
    </citation>
    <scope>NUCLEOTIDE SEQUENCE [LARGE SCALE GENOMIC DNA]</scope>
    <source>
        <strain evidence="2">cv. 9930</strain>
    </source>
</reference>
<dbReference type="EMBL" id="CM002925">
    <property type="protein sequence ID" value="KGN54004.1"/>
    <property type="molecule type" value="Genomic_DNA"/>
</dbReference>
<dbReference type="Gramene" id="KGN54004">
    <property type="protein sequence ID" value="KGN54004"/>
    <property type="gene ID" value="Csa_4G256930"/>
</dbReference>
<reference evidence="1 2" key="1">
    <citation type="journal article" date="2009" name="Nat. Genet.">
        <title>The genome of the cucumber, Cucumis sativus L.</title>
        <authorList>
            <person name="Huang S."/>
            <person name="Li R."/>
            <person name="Zhang Z."/>
            <person name="Li L."/>
            <person name="Gu X."/>
            <person name="Fan W."/>
            <person name="Lucas W.J."/>
            <person name="Wang X."/>
            <person name="Xie B."/>
            <person name="Ni P."/>
            <person name="Ren Y."/>
            <person name="Zhu H."/>
            <person name="Li J."/>
            <person name="Lin K."/>
            <person name="Jin W."/>
            <person name="Fei Z."/>
            <person name="Li G."/>
            <person name="Staub J."/>
            <person name="Kilian A."/>
            <person name="van der Vossen E.A."/>
            <person name="Wu Y."/>
            <person name="Guo J."/>
            <person name="He J."/>
            <person name="Jia Z."/>
            <person name="Ren Y."/>
            <person name="Tian G."/>
            <person name="Lu Y."/>
            <person name="Ruan J."/>
            <person name="Qian W."/>
            <person name="Wang M."/>
            <person name="Huang Q."/>
            <person name="Li B."/>
            <person name="Xuan Z."/>
            <person name="Cao J."/>
            <person name="Asan"/>
            <person name="Wu Z."/>
            <person name="Zhang J."/>
            <person name="Cai Q."/>
            <person name="Bai Y."/>
            <person name="Zhao B."/>
            <person name="Han Y."/>
            <person name="Li Y."/>
            <person name="Li X."/>
            <person name="Wang S."/>
            <person name="Shi Q."/>
            <person name="Liu S."/>
            <person name="Cho W.K."/>
            <person name="Kim J.Y."/>
            <person name="Xu Y."/>
            <person name="Heller-Uszynska K."/>
            <person name="Miao H."/>
            <person name="Cheng Z."/>
            <person name="Zhang S."/>
            <person name="Wu J."/>
            <person name="Yang Y."/>
            <person name="Kang H."/>
            <person name="Li M."/>
            <person name="Liang H."/>
            <person name="Ren X."/>
            <person name="Shi Z."/>
            <person name="Wen M."/>
            <person name="Jian M."/>
            <person name="Yang H."/>
            <person name="Zhang G."/>
            <person name="Yang Z."/>
            <person name="Chen R."/>
            <person name="Liu S."/>
            <person name="Li J."/>
            <person name="Ma L."/>
            <person name="Liu H."/>
            <person name="Zhou Y."/>
            <person name="Zhao J."/>
            <person name="Fang X."/>
            <person name="Li G."/>
            <person name="Fang L."/>
            <person name="Li Y."/>
            <person name="Liu D."/>
            <person name="Zheng H."/>
            <person name="Zhang Y."/>
            <person name="Qin N."/>
            <person name="Li Z."/>
            <person name="Yang G."/>
            <person name="Yang S."/>
            <person name="Bolund L."/>
            <person name="Kristiansen K."/>
            <person name="Zheng H."/>
            <person name="Li S."/>
            <person name="Zhang X."/>
            <person name="Yang H."/>
            <person name="Wang J."/>
            <person name="Sun R."/>
            <person name="Zhang B."/>
            <person name="Jiang S."/>
            <person name="Wang J."/>
            <person name="Du Y."/>
            <person name="Li S."/>
        </authorList>
    </citation>
    <scope>NUCLEOTIDE SEQUENCE [LARGE SCALE GENOMIC DNA]</scope>
    <source>
        <strain evidence="2">cv. 9930</strain>
    </source>
</reference>
<sequence>MSLPSMQLLQHNQPKPLRHHHLVVPGTPLDKCKKPFVSGLSNADNLYEALFGTFFGPRHALPMGSVPSSSWLGSSAPRKLLKTIIEDLFTEFAQDLEGLSSRLH</sequence>
<organism evidence="1 2">
    <name type="scientific">Cucumis sativus</name>
    <name type="common">Cucumber</name>
    <dbReference type="NCBI Taxonomy" id="3659"/>
    <lineage>
        <taxon>Eukaryota</taxon>
        <taxon>Viridiplantae</taxon>
        <taxon>Streptophyta</taxon>
        <taxon>Embryophyta</taxon>
        <taxon>Tracheophyta</taxon>
        <taxon>Spermatophyta</taxon>
        <taxon>Magnoliopsida</taxon>
        <taxon>eudicotyledons</taxon>
        <taxon>Gunneridae</taxon>
        <taxon>Pentapetalae</taxon>
        <taxon>rosids</taxon>
        <taxon>fabids</taxon>
        <taxon>Cucurbitales</taxon>
        <taxon>Cucurbitaceae</taxon>
        <taxon>Benincaseae</taxon>
        <taxon>Cucumis</taxon>
    </lineage>
</organism>
<evidence type="ECO:0000313" key="1">
    <source>
        <dbReference type="EMBL" id="KGN54004.1"/>
    </source>
</evidence>
<reference evidence="1 2" key="3">
    <citation type="journal article" date="2010" name="BMC Genomics">
        <title>Transcriptome sequencing and comparative analysis of cucumber flowers with different sex types.</title>
        <authorList>
            <person name="Guo S."/>
            <person name="Zheng Y."/>
            <person name="Joung J.G."/>
            <person name="Liu S."/>
            <person name="Zhang Z."/>
            <person name="Crasta O.R."/>
            <person name="Sobral B.W."/>
            <person name="Xu Y."/>
            <person name="Huang S."/>
            <person name="Fei Z."/>
        </authorList>
    </citation>
    <scope>NUCLEOTIDE SEQUENCE [LARGE SCALE GENOMIC DNA]</scope>
    <source>
        <strain evidence="2">cv. 9930</strain>
    </source>
</reference>
<keyword evidence="2" id="KW-1185">Reference proteome</keyword>
<reference evidence="1 2" key="4">
    <citation type="journal article" date="2011" name="BMC Genomics">
        <title>RNA-Seq improves annotation of protein-coding genes in the cucumber genome.</title>
        <authorList>
            <person name="Li Z."/>
            <person name="Zhang Z."/>
            <person name="Yan P."/>
            <person name="Huang S."/>
            <person name="Fei Z."/>
            <person name="Lin K."/>
        </authorList>
    </citation>
    <scope>NUCLEOTIDE SEQUENCE [LARGE SCALE GENOMIC DNA]</scope>
    <source>
        <strain evidence="2">cv. 9930</strain>
    </source>
</reference>
<dbReference type="AlphaFoldDB" id="A0A0A0KYY8"/>
<proteinExistence type="predicted"/>